<accession>A0A8X6GTH8</accession>
<comment type="caution">
    <text evidence="1">The sequence shown here is derived from an EMBL/GenBank/DDBJ whole genome shotgun (WGS) entry which is preliminary data.</text>
</comment>
<dbReference type="EMBL" id="BMAO01016565">
    <property type="protein sequence ID" value="GFR09554.1"/>
    <property type="molecule type" value="Genomic_DNA"/>
</dbReference>
<proteinExistence type="predicted"/>
<sequence length="158" mass="18388">MRFGKYCDVANGPIMHVRSEERYTCHTMPMINVKAQAALCPKACSIVYRNTFTKFSSPEPTRKNKYNFLIFNEPSYKTRSFLKIFPHEKSLSCLTTEARQGFSASLQRQERGRGFPYRLNYLPESIVRYPDRYLGEDSSFSSYIPNTSYAHHTEKEAI</sequence>
<keyword evidence="2" id="KW-1185">Reference proteome</keyword>
<gene>
    <name evidence="1" type="ORF">TNCT_476541</name>
</gene>
<name>A0A8X6GTH8_TRICU</name>
<dbReference type="AlphaFoldDB" id="A0A8X6GTH8"/>
<evidence type="ECO:0000313" key="2">
    <source>
        <dbReference type="Proteomes" id="UP000887116"/>
    </source>
</evidence>
<evidence type="ECO:0000313" key="1">
    <source>
        <dbReference type="EMBL" id="GFR09554.1"/>
    </source>
</evidence>
<protein>
    <submittedName>
        <fullName evidence="1">Uncharacterized protein</fullName>
    </submittedName>
</protein>
<organism evidence="1 2">
    <name type="scientific">Trichonephila clavata</name>
    <name type="common">Joro spider</name>
    <name type="synonym">Nephila clavata</name>
    <dbReference type="NCBI Taxonomy" id="2740835"/>
    <lineage>
        <taxon>Eukaryota</taxon>
        <taxon>Metazoa</taxon>
        <taxon>Ecdysozoa</taxon>
        <taxon>Arthropoda</taxon>
        <taxon>Chelicerata</taxon>
        <taxon>Arachnida</taxon>
        <taxon>Araneae</taxon>
        <taxon>Araneomorphae</taxon>
        <taxon>Entelegynae</taxon>
        <taxon>Araneoidea</taxon>
        <taxon>Nephilidae</taxon>
        <taxon>Trichonephila</taxon>
    </lineage>
</organism>
<reference evidence="1" key="1">
    <citation type="submission" date="2020-07" db="EMBL/GenBank/DDBJ databases">
        <title>Multicomponent nature underlies the extraordinary mechanical properties of spider dragline silk.</title>
        <authorList>
            <person name="Kono N."/>
            <person name="Nakamura H."/>
            <person name="Mori M."/>
            <person name="Yoshida Y."/>
            <person name="Ohtoshi R."/>
            <person name="Malay A.D."/>
            <person name="Moran D.A.P."/>
            <person name="Tomita M."/>
            <person name="Numata K."/>
            <person name="Arakawa K."/>
        </authorList>
    </citation>
    <scope>NUCLEOTIDE SEQUENCE</scope>
</reference>
<dbReference type="Proteomes" id="UP000887116">
    <property type="component" value="Unassembled WGS sequence"/>
</dbReference>